<evidence type="ECO:0000313" key="7">
    <source>
        <dbReference type="EMBL" id="PWN43351.1"/>
    </source>
</evidence>
<feature type="transmembrane region" description="Helical" evidence="5">
    <location>
        <begin position="180"/>
        <end position="201"/>
    </location>
</feature>
<keyword evidence="3 5" id="KW-1133">Transmembrane helix</keyword>
<comment type="caution">
    <text evidence="5">Lacks conserved residue(s) required for the propagation of feature annotation.</text>
</comment>
<evidence type="ECO:0000256" key="6">
    <source>
        <dbReference type="SAM" id="MobiDB-lite"/>
    </source>
</evidence>
<dbReference type="PANTHER" id="PTHR43847">
    <property type="entry name" value="BLL3993 PROTEIN"/>
    <property type="match status" value="1"/>
</dbReference>
<dbReference type="InParanoid" id="A0A316W3Z8"/>
<dbReference type="GO" id="GO:0004671">
    <property type="term" value="F:protein C-terminal S-isoprenylcysteine carboxyl O-methyltransferase activity"/>
    <property type="evidence" value="ECO:0007669"/>
    <property type="project" value="UniProtKB-EC"/>
</dbReference>
<keyword evidence="5" id="KW-0489">Methyltransferase</keyword>
<dbReference type="STRING" id="1522189.A0A316W3Z8"/>
<comment type="catalytic activity">
    <reaction evidence="5">
        <text>[protein]-C-terminal S-[(2E,6E)-farnesyl]-L-cysteine + S-adenosyl-L-methionine = [protein]-C-terminal S-[(2E,6E)-farnesyl]-L-cysteine methyl ester + S-adenosyl-L-homocysteine</text>
        <dbReference type="Rhea" id="RHEA:21672"/>
        <dbReference type="Rhea" id="RHEA-COMP:12125"/>
        <dbReference type="Rhea" id="RHEA-COMP:12126"/>
        <dbReference type="ChEBI" id="CHEBI:57856"/>
        <dbReference type="ChEBI" id="CHEBI:59789"/>
        <dbReference type="ChEBI" id="CHEBI:90510"/>
        <dbReference type="ChEBI" id="CHEBI:90511"/>
        <dbReference type="EC" id="2.1.1.100"/>
    </reaction>
</comment>
<feature type="transmembrane region" description="Helical" evidence="5">
    <location>
        <begin position="156"/>
        <end position="174"/>
    </location>
</feature>
<evidence type="ECO:0000256" key="4">
    <source>
        <dbReference type="ARBA" id="ARBA00023136"/>
    </source>
</evidence>
<keyword evidence="5" id="KW-0256">Endoplasmic reticulum</keyword>
<reference evidence="7 8" key="1">
    <citation type="journal article" date="2018" name="Mol. Biol. Evol.">
        <title>Broad Genomic Sampling Reveals a Smut Pathogenic Ancestry of the Fungal Clade Ustilaginomycotina.</title>
        <authorList>
            <person name="Kijpornyongpan T."/>
            <person name="Mondo S.J."/>
            <person name="Barry K."/>
            <person name="Sandor L."/>
            <person name="Lee J."/>
            <person name="Lipzen A."/>
            <person name="Pangilinan J."/>
            <person name="LaButti K."/>
            <person name="Hainaut M."/>
            <person name="Henrissat B."/>
            <person name="Grigoriev I.V."/>
            <person name="Spatafora J.W."/>
            <person name="Aime M.C."/>
        </authorList>
    </citation>
    <scope>NUCLEOTIDE SEQUENCE [LARGE SCALE GENOMIC DNA]</scope>
    <source>
        <strain evidence="7 8">MCA 4658</strain>
    </source>
</reference>
<organism evidence="7 8">
    <name type="scientific">Ceraceosorus guamensis</name>
    <dbReference type="NCBI Taxonomy" id="1522189"/>
    <lineage>
        <taxon>Eukaryota</taxon>
        <taxon>Fungi</taxon>
        <taxon>Dikarya</taxon>
        <taxon>Basidiomycota</taxon>
        <taxon>Ustilaginomycotina</taxon>
        <taxon>Exobasidiomycetes</taxon>
        <taxon>Ceraceosorales</taxon>
        <taxon>Ceraceosoraceae</taxon>
        <taxon>Ceraceosorus</taxon>
    </lineage>
</organism>
<evidence type="ECO:0000256" key="3">
    <source>
        <dbReference type="ARBA" id="ARBA00022989"/>
    </source>
</evidence>
<evidence type="ECO:0000256" key="5">
    <source>
        <dbReference type="RuleBase" id="RU362022"/>
    </source>
</evidence>
<comment type="similarity">
    <text evidence="5">Belongs to the class VI-like SAM-binding methyltransferase superfamily. Isoprenylcysteine carboxyl methyltransferase family.</text>
</comment>
<dbReference type="PANTHER" id="PTHR43847:SF1">
    <property type="entry name" value="BLL3993 PROTEIN"/>
    <property type="match status" value="1"/>
</dbReference>
<accession>A0A316W3Z8</accession>
<gene>
    <name evidence="7" type="ORF">IE81DRAFT_322420</name>
</gene>
<dbReference type="Gene3D" id="1.20.120.1630">
    <property type="match status" value="1"/>
</dbReference>
<dbReference type="RefSeq" id="XP_025370511.1">
    <property type="nucleotide sequence ID" value="XM_025513634.1"/>
</dbReference>
<comment type="subcellular location">
    <subcellularLocation>
        <location evidence="5">Endoplasmic reticulum membrane</location>
        <topology evidence="5">Multi-pass membrane protein</topology>
    </subcellularLocation>
    <subcellularLocation>
        <location evidence="1">Membrane</location>
        <topology evidence="1">Multi-pass membrane protein</topology>
    </subcellularLocation>
</comment>
<keyword evidence="4 5" id="KW-0472">Membrane</keyword>
<proteinExistence type="inferred from homology"/>
<feature type="compositionally biased region" description="Basic and acidic residues" evidence="6">
    <location>
        <begin position="36"/>
        <end position="49"/>
    </location>
</feature>
<dbReference type="GeneID" id="37035504"/>
<dbReference type="InterPro" id="IPR052527">
    <property type="entry name" value="Metal_cation-efflux_comp"/>
</dbReference>
<evidence type="ECO:0000313" key="8">
    <source>
        <dbReference type="Proteomes" id="UP000245783"/>
    </source>
</evidence>
<dbReference type="OrthoDB" id="422086at2759"/>
<feature type="region of interest" description="Disordered" evidence="6">
    <location>
        <begin position="27"/>
        <end position="49"/>
    </location>
</feature>
<dbReference type="Proteomes" id="UP000245783">
    <property type="component" value="Unassembled WGS sequence"/>
</dbReference>
<dbReference type="AlphaFoldDB" id="A0A316W3Z8"/>
<sequence length="237" mass="25901">MLSNLDFAIDALSVITASGLLIAGTTPPAQAPSVKSKAEKEADKAKGNGEPEDLIRKLGLTRLERIFHALLLVLTALHIRSLWRANHGSGRSLELWVESKDQGRYRLACALAAAGGAGRLWCYQTLGKSFTFDLAVQSGQKVITTGPYAFVRHPSYTAILVAVLGASFLHGPYAPYTTPAWRLAALILAVVNVTLTGALVVRRMDDEERMMLKSEQLGKDYLDYMVKTPSRLWPTAY</sequence>
<dbReference type="Pfam" id="PF04140">
    <property type="entry name" value="ICMT"/>
    <property type="match status" value="1"/>
</dbReference>
<evidence type="ECO:0000256" key="2">
    <source>
        <dbReference type="ARBA" id="ARBA00022692"/>
    </source>
</evidence>
<name>A0A316W3Z8_9BASI</name>
<dbReference type="EC" id="2.1.1.100" evidence="5"/>
<keyword evidence="2 5" id="KW-0812">Transmembrane</keyword>
<dbReference type="EMBL" id="KZ819370">
    <property type="protein sequence ID" value="PWN43351.1"/>
    <property type="molecule type" value="Genomic_DNA"/>
</dbReference>
<keyword evidence="5" id="KW-0949">S-adenosyl-L-methionine</keyword>
<evidence type="ECO:0000256" key="1">
    <source>
        <dbReference type="ARBA" id="ARBA00004141"/>
    </source>
</evidence>
<keyword evidence="5" id="KW-0808">Transferase</keyword>
<dbReference type="GO" id="GO:0032259">
    <property type="term" value="P:methylation"/>
    <property type="evidence" value="ECO:0007669"/>
    <property type="project" value="UniProtKB-KW"/>
</dbReference>
<dbReference type="InterPro" id="IPR007269">
    <property type="entry name" value="ICMT_MeTrfase"/>
</dbReference>
<dbReference type="GO" id="GO:0005789">
    <property type="term" value="C:endoplasmic reticulum membrane"/>
    <property type="evidence" value="ECO:0007669"/>
    <property type="project" value="UniProtKB-SubCell"/>
</dbReference>
<protein>
    <recommendedName>
        <fullName evidence="5">Protein-S-isoprenylcysteine O-methyltransferase</fullName>
        <ecNumber evidence="5">2.1.1.100</ecNumber>
    </recommendedName>
</protein>
<keyword evidence="8" id="KW-1185">Reference proteome</keyword>